<evidence type="ECO:0000256" key="13">
    <source>
        <dbReference type="ARBA" id="ARBA00093543"/>
    </source>
</evidence>
<evidence type="ECO:0000256" key="10">
    <source>
        <dbReference type="ARBA" id="ARBA00032947"/>
    </source>
</evidence>
<dbReference type="GO" id="GO:0005634">
    <property type="term" value="C:nucleus"/>
    <property type="evidence" value="ECO:0007669"/>
    <property type="project" value="UniProtKB-SubCell"/>
</dbReference>
<feature type="compositionally biased region" description="Basic and acidic residues" evidence="14">
    <location>
        <begin position="401"/>
        <end position="423"/>
    </location>
</feature>
<keyword evidence="8" id="KW-0496">Mitochondrion</keyword>
<evidence type="ECO:0000256" key="7">
    <source>
        <dbReference type="ARBA" id="ARBA00022853"/>
    </source>
</evidence>
<dbReference type="PANTHER" id="PTHR13453">
    <property type="entry name" value="KAT8 REGULATORY NSL COMPLEX SUBUNIT 2"/>
    <property type="match status" value="1"/>
</dbReference>
<dbReference type="InterPro" id="IPR026316">
    <property type="entry name" value="NSL2"/>
</dbReference>
<name>A0A1B6C089_9HEMI</name>
<dbReference type="GO" id="GO:0005739">
    <property type="term" value="C:mitochondrion"/>
    <property type="evidence" value="ECO:0007669"/>
    <property type="project" value="UniProtKB-SubCell"/>
</dbReference>
<keyword evidence="9" id="KW-0539">Nucleus</keyword>
<comment type="subunit">
    <text evidence="13">Component of the NSL complex at least composed of KAT8/MOF, KANSL1, KANSL2, KANSL3, MCRS1, PHF20, OGT1/OGT, WDR5 and HCFC1.</text>
</comment>
<comment type="function">
    <text evidence="12">Non-catalytic component of the NSL histone acetyltransferase complex, a multiprotein complex that mediates histone H4 acetylation at 'Lys-5'- and 'Lys-8' (H4K5ac and H4K8ac) at transcription start sites and promotes transcription initiation. Required for NSL complex stability and for transcription of intraciliary transport genes in both ciliated and non-ciliated cells by regulating histone H4 acetylation at 'Lys-5'- and 'Lys-12' (H4K5ac and H4K12ac). This is necessary for cilium assembly in ciliated cells and for organization of the microtubule cytoskeleton in non-ciliated cells. Required within the NSL complex to maintain nuclear architecture stability by promoting KAT8-mediated acetylation of lamin LMNA.</text>
</comment>
<evidence type="ECO:0000256" key="8">
    <source>
        <dbReference type="ARBA" id="ARBA00023128"/>
    </source>
</evidence>
<feature type="domain" description="KANL2-like probable zinc-finger" evidence="15">
    <location>
        <begin position="334"/>
        <end position="389"/>
    </location>
</feature>
<evidence type="ECO:0000256" key="14">
    <source>
        <dbReference type="SAM" id="MobiDB-lite"/>
    </source>
</evidence>
<feature type="domain" description="KANL2-like probable zinc-finger" evidence="15">
    <location>
        <begin position="28"/>
        <end position="92"/>
    </location>
</feature>
<evidence type="ECO:0000256" key="11">
    <source>
        <dbReference type="ARBA" id="ARBA00033378"/>
    </source>
</evidence>
<organism evidence="16">
    <name type="scientific">Clastoptera arizonana</name>
    <name type="common">Arizona spittle bug</name>
    <dbReference type="NCBI Taxonomy" id="38151"/>
    <lineage>
        <taxon>Eukaryota</taxon>
        <taxon>Metazoa</taxon>
        <taxon>Ecdysozoa</taxon>
        <taxon>Arthropoda</taxon>
        <taxon>Hexapoda</taxon>
        <taxon>Insecta</taxon>
        <taxon>Pterygota</taxon>
        <taxon>Neoptera</taxon>
        <taxon>Paraneoptera</taxon>
        <taxon>Hemiptera</taxon>
        <taxon>Auchenorrhyncha</taxon>
        <taxon>Cercopoidea</taxon>
        <taxon>Clastopteridae</taxon>
        <taxon>Clastoptera</taxon>
    </lineage>
</organism>
<sequence>MHRQTKILTASPIKKSITVLSKPIKESCKYSPRKCSQPCIEGYTYCLSHILEDKNAPYKPCSYVYSVTGKKCNQPALKSDRKEVLGLCEDHFQKSHAQKQKSLEKHFPPQTTESLLATLSHYTGCKKNEENKTSNREESDLAESSDINQPTKAINPFVEADAYKVNAKGSLVLDYASESDSDVEPSMLDSVWRAQDQESSDAESIDSQTEDPLKHAGIYTAEEVTAISKQKLIRLQSLYIDQYRRLQHHLKERRRKYLQALKKEKETLCSIHSQSRNTFKEQKIYQKLLALNRYQRPNGIEGILYKKSQERRAEVTEGGTRPTHKGKCKFTEGGVKCGAKTLPATKFCRKHILEDTQQLLYRSCGVQKADLVCQEPTLTVFENTTCIYHVPIPSQFHITADKSMRTDDTSEDHVTPEKKKSEENTSSELIDVDDSMDVKKTNSITEENTEDLVMEDIMADVDVVEEVLENDGTIPKDEMPDTK</sequence>
<feature type="compositionally biased region" description="Basic and acidic residues" evidence="14">
    <location>
        <begin position="127"/>
        <end position="139"/>
    </location>
</feature>
<feature type="region of interest" description="Disordered" evidence="14">
    <location>
        <begin position="127"/>
        <end position="148"/>
    </location>
</feature>
<gene>
    <name evidence="16" type="ORF">g.1949</name>
</gene>
<evidence type="ECO:0000256" key="3">
    <source>
        <dbReference type="ARBA" id="ARBA00015508"/>
    </source>
</evidence>
<dbReference type="GO" id="GO:0044545">
    <property type="term" value="C:NSL complex"/>
    <property type="evidence" value="ECO:0007669"/>
    <property type="project" value="TreeGrafter"/>
</dbReference>
<evidence type="ECO:0000313" key="16">
    <source>
        <dbReference type="EMBL" id="JAS06784.1"/>
    </source>
</evidence>
<evidence type="ECO:0000256" key="6">
    <source>
        <dbReference type="ARBA" id="ARBA00022843"/>
    </source>
</evidence>
<keyword evidence="5" id="KW-0597">Phosphoprotein</keyword>
<feature type="region of interest" description="Disordered" evidence="14">
    <location>
        <begin position="401"/>
        <end position="450"/>
    </location>
</feature>
<proteinExistence type="predicted"/>
<dbReference type="PANTHER" id="PTHR13453:SF1">
    <property type="entry name" value="KAT8 REGULATORY NSL COMPLEX SUBUNIT 2"/>
    <property type="match status" value="1"/>
</dbReference>
<evidence type="ECO:0000256" key="5">
    <source>
        <dbReference type="ARBA" id="ARBA00022553"/>
    </source>
</evidence>
<evidence type="ECO:0000256" key="12">
    <source>
        <dbReference type="ARBA" id="ARBA00093359"/>
    </source>
</evidence>
<dbReference type="InterPro" id="IPR025927">
    <property type="entry name" value="Znf_KANL2-like"/>
</dbReference>
<evidence type="ECO:0000256" key="4">
    <source>
        <dbReference type="ARBA" id="ARBA00022499"/>
    </source>
</evidence>
<keyword evidence="6" id="KW-0832">Ubl conjugation</keyword>
<comment type="subcellular location">
    <subcellularLocation>
        <location evidence="2">Mitochondrion</location>
    </subcellularLocation>
    <subcellularLocation>
        <location evidence="1">Nucleus</location>
    </subcellularLocation>
</comment>
<dbReference type="GO" id="GO:0006325">
    <property type="term" value="P:chromatin organization"/>
    <property type="evidence" value="ECO:0007669"/>
    <property type="project" value="UniProtKB-KW"/>
</dbReference>
<evidence type="ECO:0000256" key="1">
    <source>
        <dbReference type="ARBA" id="ARBA00004123"/>
    </source>
</evidence>
<dbReference type="EMBL" id="GEDC01030514">
    <property type="protein sequence ID" value="JAS06784.1"/>
    <property type="molecule type" value="Transcribed_RNA"/>
</dbReference>
<accession>A0A1B6C089</accession>
<protein>
    <recommendedName>
        <fullName evidence="3">KAT8 regulatory NSL complex subunit 2</fullName>
    </recommendedName>
    <alternativeName>
        <fullName evidence="11">NSL complex protein NSL2</fullName>
    </alternativeName>
    <alternativeName>
        <fullName evidence="10">Non-specific lethal 2 homolog</fullName>
    </alternativeName>
</protein>
<dbReference type="AlphaFoldDB" id="A0A1B6C089"/>
<evidence type="ECO:0000259" key="15">
    <source>
        <dbReference type="Pfam" id="PF13891"/>
    </source>
</evidence>
<evidence type="ECO:0000256" key="2">
    <source>
        <dbReference type="ARBA" id="ARBA00004173"/>
    </source>
</evidence>
<keyword evidence="4" id="KW-1017">Isopeptide bond</keyword>
<reference evidence="16" key="1">
    <citation type="submission" date="2015-12" db="EMBL/GenBank/DDBJ databases">
        <title>De novo transcriptome assembly of four potential Pierce s Disease insect vectors from Arizona vineyards.</title>
        <authorList>
            <person name="Tassone E.E."/>
        </authorList>
    </citation>
    <scope>NUCLEOTIDE SEQUENCE</scope>
</reference>
<keyword evidence="7" id="KW-0156">Chromatin regulator</keyword>
<evidence type="ECO:0000256" key="9">
    <source>
        <dbReference type="ARBA" id="ARBA00023242"/>
    </source>
</evidence>
<dbReference type="Pfam" id="PF13891">
    <property type="entry name" value="zf-C3HC3H_KANSL2"/>
    <property type="match status" value="2"/>
</dbReference>